<dbReference type="EMBL" id="JBHLYW010000009">
    <property type="protein sequence ID" value="MFC0077766.1"/>
    <property type="molecule type" value="Genomic_DNA"/>
</dbReference>
<evidence type="ECO:0000256" key="1">
    <source>
        <dbReference type="ARBA" id="ARBA00004141"/>
    </source>
</evidence>
<feature type="transmembrane region" description="Helical" evidence="5">
    <location>
        <begin position="50"/>
        <end position="73"/>
    </location>
</feature>
<feature type="transmembrane region" description="Helical" evidence="5">
    <location>
        <begin position="122"/>
        <end position="143"/>
    </location>
</feature>
<evidence type="ECO:0000256" key="2">
    <source>
        <dbReference type="ARBA" id="ARBA00022692"/>
    </source>
</evidence>
<evidence type="ECO:0000259" key="6">
    <source>
        <dbReference type="Pfam" id="PF07291"/>
    </source>
</evidence>
<evidence type="ECO:0000256" key="3">
    <source>
        <dbReference type="ARBA" id="ARBA00022989"/>
    </source>
</evidence>
<accession>A0ABV6BQP2</accession>
<keyword evidence="3 5" id="KW-1133">Transmembrane helix</keyword>
<name>A0ABV6BQP2_9FLAO</name>
<evidence type="ECO:0000313" key="7">
    <source>
        <dbReference type="EMBL" id="MFC0077766.1"/>
    </source>
</evidence>
<comment type="subcellular location">
    <subcellularLocation>
        <location evidence="1">Membrane</location>
        <topology evidence="1">Multi-pass membrane protein</topology>
    </subcellularLocation>
</comment>
<feature type="transmembrane region" description="Helical" evidence="5">
    <location>
        <begin position="12"/>
        <end position="30"/>
    </location>
</feature>
<dbReference type="InterPro" id="IPR009908">
    <property type="entry name" value="Methylamine_util_MauE"/>
</dbReference>
<keyword evidence="4 5" id="KW-0472">Membrane</keyword>
<dbReference type="Pfam" id="PF07291">
    <property type="entry name" value="MauE"/>
    <property type="match status" value="1"/>
</dbReference>
<keyword evidence="8" id="KW-1185">Reference proteome</keyword>
<keyword evidence="2 5" id="KW-0812">Transmembrane</keyword>
<dbReference type="Proteomes" id="UP001589734">
    <property type="component" value="Unassembled WGS sequence"/>
</dbReference>
<gene>
    <name evidence="7" type="ORF">ACFFLS_12015</name>
</gene>
<proteinExistence type="predicted"/>
<reference evidence="7 8" key="1">
    <citation type="submission" date="2024-09" db="EMBL/GenBank/DDBJ databases">
        <authorList>
            <person name="Sun Q."/>
            <person name="Mori K."/>
        </authorList>
    </citation>
    <scope>NUCLEOTIDE SEQUENCE [LARGE SCALE GENOMIC DNA]</scope>
    <source>
        <strain evidence="7 8">CGMCC 1.12926</strain>
    </source>
</reference>
<organism evidence="7 8">
    <name type="scientific">Flavobacterium procerum</name>
    <dbReference type="NCBI Taxonomy" id="1455569"/>
    <lineage>
        <taxon>Bacteria</taxon>
        <taxon>Pseudomonadati</taxon>
        <taxon>Bacteroidota</taxon>
        <taxon>Flavobacteriia</taxon>
        <taxon>Flavobacteriales</taxon>
        <taxon>Flavobacteriaceae</taxon>
        <taxon>Flavobacterium</taxon>
    </lineage>
</organism>
<evidence type="ECO:0000256" key="4">
    <source>
        <dbReference type="ARBA" id="ARBA00023136"/>
    </source>
</evidence>
<evidence type="ECO:0000313" key="8">
    <source>
        <dbReference type="Proteomes" id="UP001589734"/>
    </source>
</evidence>
<evidence type="ECO:0000256" key="5">
    <source>
        <dbReference type="SAM" id="Phobius"/>
    </source>
</evidence>
<comment type="caution">
    <text evidence="7">The sequence shown here is derived from an EMBL/GenBank/DDBJ whole genome shotgun (WGS) entry which is preliminary data.</text>
</comment>
<feature type="domain" description="Methylamine utilisation protein MauE" evidence="6">
    <location>
        <begin position="11"/>
        <end position="137"/>
    </location>
</feature>
<protein>
    <submittedName>
        <fullName evidence="7">MauE/DoxX family redox-associated membrane protein</fullName>
    </submittedName>
</protein>
<dbReference type="RefSeq" id="WP_379686622.1">
    <property type="nucleotide sequence ID" value="NZ_JBHLYW010000009.1"/>
</dbReference>
<feature type="transmembrane region" description="Helical" evidence="5">
    <location>
        <begin position="155"/>
        <end position="175"/>
    </location>
</feature>
<feature type="transmembrane region" description="Helical" evidence="5">
    <location>
        <begin position="80"/>
        <end position="102"/>
    </location>
</feature>
<sequence length="508" mass="58277">MAVILSSRFKKIIVDVVCLLYILLFVYAAVSKILDFEKFQVQLGQSPLFSAFAGWISWSVLLSEFIIVFFLLIPKTKMRALYAGFCLMSMFSAYIFIMLYFSSFIPCSCGGILEKMSWTQHLIFNLLFVLLAGVALWIDYNDLNGIRRKSSRLPIKFYLFTGFFGGTIAVILLYLSSEEIMQHQNPFIRRYPHHIVTFKSTVDLKYNSYYFAGSRGDKLYMGNSTVPLYLLSVDAKLKKQKIRVKLDRDTFLFKSIKLAVQPPHFYIIDGRTPAVFIGETKDWQAFLQEPKPPYFNIAVPVDSLTIAFRGISKNANILGFYKAGNKHQVVIAPNLLEKQIDGIFDTDGMLHYSEELKRIVYIYSYRNQYIVADQSGKLVYRANTIDTISHAKIKVAYLKDKTEQTVAAPILSVNASSCVYGHLLFVNSNVPGHFEKKSIWNQASVIDVYDLNAKAYLFSFHIYNIDGKKIRSFLVTENLLYALIDEKLVIYELGELLKKEIKKVSNRR</sequence>